<feature type="domain" description="DUF4350" evidence="2">
    <location>
        <begin position="40"/>
        <end position="215"/>
    </location>
</feature>
<dbReference type="EMBL" id="RQVQ01000008">
    <property type="protein sequence ID" value="RRJ91915.1"/>
    <property type="molecule type" value="Genomic_DNA"/>
</dbReference>
<keyword evidence="1" id="KW-1133">Transmembrane helix</keyword>
<feature type="transmembrane region" description="Helical" evidence="1">
    <location>
        <begin position="6"/>
        <end position="26"/>
    </location>
</feature>
<dbReference type="OrthoDB" id="1111222at2"/>
<feature type="transmembrane region" description="Helical" evidence="1">
    <location>
        <begin position="263"/>
        <end position="280"/>
    </location>
</feature>
<evidence type="ECO:0000259" key="2">
    <source>
        <dbReference type="Pfam" id="PF14258"/>
    </source>
</evidence>
<evidence type="ECO:0000313" key="3">
    <source>
        <dbReference type="EMBL" id="RRJ91915.1"/>
    </source>
</evidence>
<proteinExistence type="predicted"/>
<organism evidence="3 4">
    <name type="scientific">Paenimyroides tangerinum</name>
    <dbReference type="NCBI Taxonomy" id="2488728"/>
    <lineage>
        <taxon>Bacteria</taxon>
        <taxon>Pseudomonadati</taxon>
        <taxon>Bacteroidota</taxon>
        <taxon>Flavobacteriia</taxon>
        <taxon>Flavobacteriales</taxon>
        <taxon>Flavobacteriaceae</taxon>
        <taxon>Paenimyroides</taxon>
    </lineage>
</organism>
<accession>A0A3P3W9U0</accession>
<evidence type="ECO:0000256" key="1">
    <source>
        <dbReference type="SAM" id="Phobius"/>
    </source>
</evidence>
<keyword evidence="4" id="KW-1185">Reference proteome</keyword>
<comment type="caution">
    <text evidence="3">The sequence shown here is derived from an EMBL/GenBank/DDBJ whole genome shotgun (WGS) entry which is preliminary data.</text>
</comment>
<keyword evidence="1" id="KW-0472">Membrane</keyword>
<keyword evidence="1" id="KW-0812">Transmembrane</keyword>
<dbReference type="InterPro" id="IPR025646">
    <property type="entry name" value="DUF4350"/>
</dbReference>
<protein>
    <submittedName>
        <fullName evidence="3">DUF4350 domain-containing protein</fullName>
    </submittedName>
</protein>
<dbReference type="AlphaFoldDB" id="A0A3P3W9U0"/>
<name>A0A3P3W9U0_9FLAO</name>
<dbReference type="RefSeq" id="WP_125018061.1">
    <property type="nucleotide sequence ID" value="NZ_RQVQ01000008.1"/>
</dbReference>
<gene>
    <name evidence="3" type="ORF">EG240_04980</name>
</gene>
<sequence>MKSEYVKYGVYFLLAALFVMFIQLYFPSPINWERNFNTQNKDPYGLYVFNNELPTLLKDQKITKTALTPYEYYIDSLKINNSSEKTFLVIEDAANFDVISAEKLLEQVNKGADLVISAENFYSGFATILDTLLLKTDKVSQNKLYFVNNSFSKDNFITKDNYNNVFLVKNPNNHTAIAKLDYELAFIATKFGKGTIYLNTTPILLTNYYLLNKENDFSGFTEGFATVIKKKNVVWFDSNYNSNEREENNSLLRVLFKNKSLRFAWYTLFVSLLLFVFFYGKRKQRIIPIIEPVKNTTVEYVETVGNMYFQENDITQLLQKQIQFSLYFIRNNLKISTQKIDTDFKDKLQQKTLASTSDIDAFVQFVQTFNTHQKYTQQQLIQFNQLLEKLKINYGKFRK</sequence>
<dbReference type="Proteomes" id="UP000275719">
    <property type="component" value="Unassembled WGS sequence"/>
</dbReference>
<evidence type="ECO:0000313" key="4">
    <source>
        <dbReference type="Proteomes" id="UP000275719"/>
    </source>
</evidence>
<dbReference type="Pfam" id="PF14258">
    <property type="entry name" value="DUF4350"/>
    <property type="match status" value="1"/>
</dbReference>
<reference evidence="3 4" key="1">
    <citation type="submission" date="2018-11" db="EMBL/GenBank/DDBJ databases">
        <title>Flavobacterium sp. nov., YIM 102701-2 draft genome.</title>
        <authorList>
            <person name="Li G."/>
            <person name="Jiang Y."/>
        </authorList>
    </citation>
    <scope>NUCLEOTIDE SEQUENCE [LARGE SCALE GENOMIC DNA]</scope>
    <source>
        <strain evidence="3 4">YIM 102701-2</strain>
    </source>
</reference>